<comment type="caution">
    <text evidence="2">The sequence shown here is derived from an EMBL/GenBank/DDBJ whole genome shotgun (WGS) entry which is preliminary data.</text>
</comment>
<keyword evidence="3" id="KW-1185">Reference proteome</keyword>
<proteinExistence type="predicted"/>
<protein>
    <submittedName>
        <fullName evidence="2">Uncharacterized protein</fullName>
    </submittedName>
</protein>
<gene>
    <name evidence="2" type="ORF">THAOC_25349</name>
</gene>
<dbReference type="Proteomes" id="UP000266841">
    <property type="component" value="Unassembled WGS sequence"/>
</dbReference>
<accession>K0RRG5</accession>
<dbReference type="EMBL" id="AGNL01034944">
    <property type="protein sequence ID" value="EJK54974.1"/>
    <property type="molecule type" value="Genomic_DNA"/>
</dbReference>
<dbReference type="AlphaFoldDB" id="K0RRG5"/>
<sequence length="94" mass="10482">MSTSVTTARARLRTDYDANLRSGATKYRDGQTSATVYPRGPPRHDRSLPRAQTHAKRATRTNPVHDPKRRISTRAATTLGSARFGRNDIDNFQG</sequence>
<name>K0RRG5_THAOC</name>
<organism evidence="2 3">
    <name type="scientific">Thalassiosira oceanica</name>
    <name type="common">Marine diatom</name>
    <dbReference type="NCBI Taxonomy" id="159749"/>
    <lineage>
        <taxon>Eukaryota</taxon>
        <taxon>Sar</taxon>
        <taxon>Stramenopiles</taxon>
        <taxon>Ochrophyta</taxon>
        <taxon>Bacillariophyta</taxon>
        <taxon>Coscinodiscophyceae</taxon>
        <taxon>Thalassiosirophycidae</taxon>
        <taxon>Thalassiosirales</taxon>
        <taxon>Thalassiosiraceae</taxon>
        <taxon>Thalassiosira</taxon>
    </lineage>
</organism>
<evidence type="ECO:0000313" key="2">
    <source>
        <dbReference type="EMBL" id="EJK54974.1"/>
    </source>
</evidence>
<reference evidence="2 3" key="1">
    <citation type="journal article" date="2012" name="Genome Biol.">
        <title>Genome and low-iron response of an oceanic diatom adapted to chronic iron limitation.</title>
        <authorList>
            <person name="Lommer M."/>
            <person name="Specht M."/>
            <person name="Roy A.S."/>
            <person name="Kraemer L."/>
            <person name="Andreson R."/>
            <person name="Gutowska M.A."/>
            <person name="Wolf J."/>
            <person name="Bergner S.V."/>
            <person name="Schilhabel M.B."/>
            <person name="Klostermeier U.C."/>
            <person name="Beiko R.G."/>
            <person name="Rosenstiel P."/>
            <person name="Hippler M."/>
            <person name="Laroche J."/>
        </authorList>
    </citation>
    <scope>NUCLEOTIDE SEQUENCE [LARGE SCALE GENOMIC DNA]</scope>
    <source>
        <strain evidence="2 3">CCMP1005</strain>
    </source>
</reference>
<feature type="non-terminal residue" evidence="2">
    <location>
        <position position="94"/>
    </location>
</feature>
<evidence type="ECO:0000256" key="1">
    <source>
        <dbReference type="SAM" id="MobiDB-lite"/>
    </source>
</evidence>
<evidence type="ECO:0000313" key="3">
    <source>
        <dbReference type="Proteomes" id="UP000266841"/>
    </source>
</evidence>
<feature type="region of interest" description="Disordered" evidence="1">
    <location>
        <begin position="19"/>
        <end position="94"/>
    </location>
</feature>
<feature type="compositionally biased region" description="Basic and acidic residues" evidence="1">
    <location>
        <begin position="85"/>
        <end position="94"/>
    </location>
</feature>